<evidence type="ECO:0000259" key="1">
    <source>
        <dbReference type="Pfam" id="PF00117"/>
    </source>
</evidence>
<dbReference type="PANTHER" id="PTHR42695">
    <property type="entry name" value="GLUTAMINE AMIDOTRANSFERASE YLR126C-RELATED"/>
    <property type="match status" value="1"/>
</dbReference>
<name>A0A370KX31_9HYPH</name>
<dbReference type="Gene3D" id="3.40.50.880">
    <property type="match status" value="1"/>
</dbReference>
<dbReference type="Pfam" id="PF00117">
    <property type="entry name" value="GATase"/>
    <property type="match status" value="1"/>
</dbReference>
<dbReference type="PROSITE" id="PS51273">
    <property type="entry name" value="GATASE_TYPE_1"/>
    <property type="match status" value="1"/>
</dbReference>
<dbReference type="InterPro" id="IPR029062">
    <property type="entry name" value="Class_I_gatase-like"/>
</dbReference>
<comment type="caution">
    <text evidence="2">The sequence shown here is derived from an EMBL/GenBank/DDBJ whole genome shotgun (WGS) entry which is preliminary data.</text>
</comment>
<proteinExistence type="predicted"/>
<dbReference type="Proteomes" id="UP000254939">
    <property type="component" value="Unassembled WGS sequence"/>
</dbReference>
<evidence type="ECO:0000313" key="2">
    <source>
        <dbReference type="EMBL" id="RDJ16977.1"/>
    </source>
</evidence>
<dbReference type="GO" id="GO:0005829">
    <property type="term" value="C:cytosol"/>
    <property type="evidence" value="ECO:0007669"/>
    <property type="project" value="TreeGrafter"/>
</dbReference>
<dbReference type="AlphaFoldDB" id="A0A370KX31"/>
<sequence length="246" mass="26823">MRIAVVENMKSTPLGSLGLALAEANAEIQHFYPWIDGKLPADGTDYDALVVLGGEQNAIDDANYPYLPALAQLMREFAEADKAVLGICLGAQILARAYGAENLLNARLEFGWHTVIKSEEGRIDPLLSGLAEDFTTFQWHSDTFTLPASATRLAVSRLAENQVFRVGRAAYGTQFHFEASASVIDSWKVEFATSIEQMEPGWHQRYAALAAAHANESDASGLAIGRNWVSMIRAQVRSQPEAVAGR</sequence>
<dbReference type="OrthoDB" id="9794816at2"/>
<protein>
    <submittedName>
        <fullName evidence="2">GMP synthase</fullName>
    </submittedName>
</protein>
<dbReference type="InterPro" id="IPR017926">
    <property type="entry name" value="GATASE"/>
</dbReference>
<dbReference type="SUPFAM" id="SSF52317">
    <property type="entry name" value="Class I glutamine amidotransferase-like"/>
    <property type="match status" value="1"/>
</dbReference>
<accession>A0A370KX31</accession>
<organism evidence="2 3">
    <name type="scientific">Rhizobium grahamii</name>
    <dbReference type="NCBI Taxonomy" id="1120045"/>
    <lineage>
        <taxon>Bacteria</taxon>
        <taxon>Pseudomonadati</taxon>
        <taxon>Pseudomonadota</taxon>
        <taxon>Alphaproteobacteria</taxon>
        <taxon>Hyphomicrobiales</taxon>
        <taxon>Rhizobiaceae</taxon>
        <taxon>Rhizobium/Agrobacterium group</taxon>
        <taxon>Rhizobium</taxon>
    </lineage>
</organism>
<evidence type="ECO:0000313" key="3">
    <source>
        <dbReference type="Proteomes" id="UP000254939"/>
    </source>
</evidence>
<dbReference type="EMBL" id="NAAC01000001">
    <property type="protein sequence ID" value="RDJ16977.1"/>
    <property type="molecule type" value="Genomic_DNA"/>
</dbReference>
<reference evidence="2 3" key="1">
    <citation type="submission" date="2017-03" db="EMBL/GenBank/DDBJ databases">
        <title>Genome analysis of Rhizobial strains effectives or ineffectives for nitrogen fixation isolated from bean seeds.</title>
        <authorList>
            <person name="Peralta H."/>
            <person name="Aguilar-Vera A."/>
            <person name="Mora Y."/>
            <person name="Vargas-Lagunas C."/>
            <person name="Girard L."/>
            <person name="Mora J."/>
        </authorList>
    </citation>
    <scope>NUCLEOTIDE SEQUENCE [LARGE SCALE GENOMIC DNA]</scope>
    <source>
        <strain evidence="2 3">CCGM3</strain>
    </source>
</reference>
<dbReference type="PANTHER" id="PTHR42695:SF5">
    <property type="entry name" value="GLUTAMINE AMIDOTRANSFERASE YLR126C-RELATED"/>
    <property type="match status" value="1"/>
</dbReference>
<dbReference type="InterPro" id="IPR044992">
    <property type="entry name" value="ChyE-like"/>
</dbReference>
<dbReference type="RefSeq" id="WP_114710642.1">
    <property type="nucleotide sequence ID" value="NZ_KZ857258.1"/>
</dbReference>
<feature type="domain" description="Glutamine amidotransferase" evidence="1">
    <location>
        <begin position="43"/>
        <end position="183"/>
    </location>
</feature>
<gene>
    <name evidence="2" type="ORF">B5K06_00945</name>
</gene>
<dbReference type="CDD" id="cd01741">
    <property type="entry name" value="GATase1_1"/>
    <property type="match status" value="1"/>
</dbReference>